<evidence type="ECO:0000259" key="6">
    <source>
        <dbReference type="PROSITE" id="PS50975"/>
    </source>
</evidence>
<dbReference type="Proteomes" id="UP000320390">
    <property type="component" value="Chromosome"/>
</dbReference>
<dbReference type="EMBL" id="CP036434">
    <property type="protein sequence ID" value="QDV07516.1"/>
    <property type="molecule type" value="Genomic_DNA"/>
</dbReference>
<dbReference type="Gene3D" id="3.40.50.20">
    <property type="match status" value="1"/>
</dbReference>
<dbReference type="SUPFAM" id="SSF56059">
    <property type="entry name" value="Glutathione synthetase ATP-binding domain-like"/>
    <property type="match status" value="1"/>
</dbReference>
<dbReference type="RefSeq" id="WP_145198616.1">
    <property type="nucleotide sequence ID" value="NZ_CP036434.1"/>
</dbReference>
<feature type="compositionally biased region" description="Gly residues" evidence="5">
    <location>
        <begin position="347"/>
        <end position="362"/>
    </location>
</feature>
<keyword evidence="8" id="KW-1185">Reference proteome</keyword>
<keyword evidence="1 7" id="KW-0436">Ligase</keyword>
<dbReference type="InterPro" id="IPR011761">
    <property type="entry name" value="ATP-grasp"/>
</dbReference>
<name>A0A518ETV1_9BACT</name>
<evidence type="ECO:0000256" key="2">
    <source>
        <dbReference type="ARBA" id="ARBA00022741"/>
    </source>
</evidence>
<dbReference type="GO" id="GO:0046872">
    <property type="term" value="F:metal ion binding"/>
    <property type="evidence" value="ECO:0007669"/>
    <property type="project" value="InterPro"/>
</dbReference>
<feature type="region of interest" description="Disordered" evidence="5">
    <location>
        <begin position="343"/>
        <end position="363"/>
    </location>
</feature>
<evidence type="ECO:0000256" key="1">
    <source>
        <dbReference type="ARBA" id="ARBA00022598"/>
    </source>
</evidence>
<dbReference type="OrthoDB" id="271331at2"/>
<dbReference type="InterPro" id="IPR052032">
    <property type="entry name" value="ATP-dep_AA_Ligase"/>
</dbReference>
<organism evidence="7 8">
    <name type="scientific">Saltatorellus ferox</name>
    <dbReference type="NCBI Taxonomy" id="2528018"/>
    <lineage>
        <taxon>Bacteria</taxon>
        <taxon>Pseudomonadati</taxon>
        <taxon>Planctomycetota</taxon>
        <taxon>Planctomycetia</taxon>
        <taxon>Planctomycetia incertae sedis</taxon>
        <taxon>Saltatorellus</taxon>
    </lineage>
</organism>
<protein>
    <submittedName>
        <fullName evidence="7">Carbamoyl-phosphate synthase large chain</fullName>
        <ecNumber evidence="7">6.3.5.5</ecNumber>
    </submittedName>
</protein>
<dbReference type="GO" id="GO:0004088">
    <property type="term" value="F:carbamoyl-phosphate synthase (glutamine-hydrolyzing) activity"/>
    <property type="evidence" value="ECO:0007669"/>
    <property type="project" value="UniProtKB-EC"/>
</dbReference>
<evidence type="ECO:0000256" key="4">
    <source>
        <dbReference type="PROSITE-ProRule" id="PRU00409"/>
    </source>
</evidence>
<evidence type="ECO:0000256" key="5">
    <source>
        <dbReference type="SAM" id="MobiDB-lite"/>
    </source>
</evidence>
<gene>
    <name evidence="7" type="primary">carB_1</name>
    <name evidence="7" type="ORF">Poly30_30420</name>
</gene>
<keyword evidence="2 4" id="KW-0547">Nucleotide-binding</keyword>
<dbReference type="PANTHER" id="PTHR43585">
    <property type="entry name" value="FUMIPYRROLE BIOSYNTHESIS PROTEIN C"/>
    <property type="match status" value="1"/>
</dbReference>
<dbReference type="PANTHER" id="PTHR43585:SF2">
    <property type="entry name" value="ATP-GRASP ENZYME FSQD"/>
    <property type="match status" value="1"/>
</dbReference>
<dbReference type="GO" id="GO:0005524">
    <property type="term" value="F:ATP binding"/>
    <property type="evidence" value="ECO:0007669"/>
    <property type="project" value="UniProtKB-UniRule"/>
</dbReference>
<dbReference type="AlphaFoldDB" id="A0A518ETV1"/>
<dbReference type="Gene3D" id="3.30.470.20">
    <property type="entry name" value="ATP-grasp fold, B domain"/>
    <property type="match status" value="1"/>
</dbReference>
<sequence>MPASTVFVAPYALPSTLKFVSAAAMLPETVFGIIAQESRESFLARVDPRVGACVAGFVQVQDAHDPDQLEAAVRQMAGALGTGRVDSLIGILEPLQEALAIVRERLRIRGMDAAEARRFRDKAHMKDVLRANDLPCARHVLAHDRETALAFAREVMPLVAKPPAGAGAKDTFRVERIEDLESWMERVPPSPSRPLLLEEFVQGTEYSFDSVSIGGQHVFHSISEYAPTPLQVMETPWIQWTVLLPREIRTPEFASILEAGPRALDALGMVEGMTHMEWFRRHDGSIAISEVAARPPGAQFTTMISYAHDTDFYRVWAEASVFGRFQAPERKYAAGAAYLRGQSSGAPGHGAPGHGAPGGGGQRVARVTGLDEIRSRLGDLVVEADIPSPGQPKSSSYEGEGYVILRHPETDVVRRGLQFVVETLRVGLEG</sequence>
<reference evidence="7 8" key="1">
    <citation type="submission" date="2019-02" db="EMBL/GenBank/DDBJ databases">
        <title>Deep-cultivation of Planctomycetes and their phenomic and genomic characterization uncovers novel biology.</title>
        <authorList>
            <person name="Wiegand S."/>
            <person name="Jogler M."/>
            <person name="Boedeker C."/>
            <person name="Pinto D."/>
            <person name="Vollmers J."/>
            <person name="Rivas-Marin E."/>
            <person name="Kohn T."/>
            <person name="Peeters S.H."/>
            <person name="Heuer A."/>
            <person name="Rast P."/>
            <person name="Oberbeckmann S."/>
            <person name="Bunk B."/>
            <person name="Jeske O."/>
            <person name="Meyerdierks A."/>
            <person name="Storesund J.E."/>
            <person name="Kallscheuer N."/>
            <person name="Luecker S."/>
            <person name="Lage O.M."/>
            <person name="Pohl T."/>
            <person name="Merkel B.J."/>
            <person name="Hornburger P."/>
            <person name="Mueller R.-W."/>
            <person name="Bruemmer F."/>
            <person name="Labrenz M."/>
            <person name="Spormann A.M."/>
            <person name="Op den Camp H."/>
            <person name="Overmann J."/>
            <person name="Amann R."/>
            <person name="Jetten M.S.M."/>
            <person name="Mascher T."/>
            <person name="Medema M.H."/>
            <person name="Devos D.P."/>
            <person name="Kaster A.-K."/>
            <person name="Ovreas L."/>
            <person name="Rohde M."/>
            <person name="Galperin M.Y."/>
            <person name="Jogler C."/>
        </authorList>
    </citation>
    <scope>NUCLEOTIDE SEQUENCE [LARGE SCALE GENOMIC DNA]</scope>
    <source>
        <strain evidence="7 8">Poly30</strain>
    </source>
</reference>
<accession>A0A518ETV1</accession>
<evidence type="ECO:0000256" key="3">
    <source>
        <dbReference type="ARBA" id="ARBA00022840"/>
    </source>
</evidence>
<feature type="domain" description="ATP-grasp" evidence="6">
    <location>
        <begin position="126"/>
        <end position="321"/>
    </location>
</feature>
<dbReference type="PROSITE" id="PS50975">
    <property type="entry name" value="ATP_GRASP"/>
    <property type="match status" value="1"/>
</dbReference>
<proteinExistence type="predicted"/>
<dbReference type="EC" id="6.3.5.5" evidence="7"/>
<evidence type="ECO:0000313" key="8">
    <source>
        <dbReference type="Proteomes" id="UP000320390"/>
    </source>
</evidence>
<keyword evidence="3 4" id="KW-0067">ATP-binding</keyword>
<evidence type="ECO:0000313" key="7">
    <source>
        <dbReference type="EMBL" id="QDV07516.1"/>
    </source>
</evidence>